<feature type="transmembrane region" description="Helical" evidence="1">
    <location>
        <begin position="93"/>
        <end position="118"/>
    </location>
</feature>
<name>D2R6D4_PIRSD</name>
<dbReference type="PANTHER" id="PTHR36109:SF2">
    <property type="entry name" value="MEMBRANE PROTEIN"/>
    <property type="match status" value="1"/>
</dbReference>
<dbReference type="InterPro" id="IPR052948">
    <property type="entry name" value="Low_temp-induced_all0457"/>
</dbReference>
<gene>
    <name evidence="2" type="ordered locus">Psta_0827</name>
</gene>
<reference evidence="2 3" key="1">
    <citation type="journal article" date="2009" name="Stand. Genomic Sci.">
        <title>Complete genome sequence of Pirellula staleyi type strain (ATCC 27377).</title>
        <authorList>
            <person name="Clum A."/>
            <person name="Tindall B.J."/>
            <person name="Sikorski J."/>
            <person name="Ivanova N."/>
            <person name="Mavrommatis K."/>
            <person name="Lucas S."/>
            <person name="Glavina del Rio T."/>
            <person name="Nolan M."/>
            <person name="Chen F."/>
            <person name="Tice H."/>
            <person name="Pitluck S."/>
            <person name="Cheng J.F."/>
            <person name="Chertkov O."/>
            <person name="Brettin T."/>
            <person name="Han C."/>
            <person name="Detter J.C."/>
            <person name="Kuske C."/>
            <person name="Bruce D."/>
            <person name="Goodwin L."/>
            <person name="Ovchinikova G."/>
            <person name="Pati A."/>
            <person name="Mikhailova N."/>
            <person name="Chen A."/>
            <person name="Palaniappan K."/>
            <person name="Land M."/>
            <person name="Hauser L."/>
            <person name="Chang Y.J."/>
            <person name="Jeffries C.D."/>
            <person name="Chain P."/>
            <person name="Rohde M."/>
            <person name="Goker M."/>
            <person name="Bristow J."/>
            <person name="Eisen J.A."/>
            <person name="Markowitz V."/>
            <person name="Hugenholtz P."/>
            <person name="Kyrpides N.C."/>
            <person name="Klenk H.P."/>
            <person name="Lapidus A."/>
        </authorList>
    </citation>
    <scope>NUCLEOTIDE SEQUENCE [LARGE SCALE GENOMIC DNA]</scope>
    <source>
        <strain evidence="3">ATCC 27377 / DSM 6068 / ICPB 4128</strain>
    </source>
</reference>
<dbReference type="OrthoDB" id="283502at2"/>
<dbReference type="Proteomes" id="UP000001887">
    <property type="component" value="Chromosome"/>
</dbReference>
<evidence type="ECO:0008006" key="4">
    <source>
        <dbReference type="Google" id="ProtNLM"/>
    </source>
</evidence>
<keyword evidence="1" id="KW-0472">Membrane</keyword>
<evidence type="ECO:0000313" key="3">
    <source>
        <dbReference type="Proteomes" id="UP000001887"/>
    </source>
</evidence>
<sequence length="180" mass="17877">MTLAVICTATETQADSIIRSLKASGFTDDDISVLVSDKRGATDLSIQNSTKAPEGAVTGYGTGFAIGGTIGLLAGIGALAIPGIGPFIAAGPIMAALGGAAIGGVVGTVTGALVGMGVPEYEAKKYEGKLKAGSTLVSVHSSSDEQTARAKKIFQAAGAEDISTAGELAVSEVSSERTRM</sequence>
<proteinExistence type="predicted"/>
<accession>D2R6D4</accession>
<keyword evidence="3" id="KW-1185">Reference proteome</keyword>
<dbReference type="AlphaFoldDB" id="D2R6D4"/>
<dbReference type="KEGG" id="psl:Psta_0827"/>
<feature type="transmembrane region" description="Helical" evidence="1">
    <location>
        <begin position="60"/>
        <end position="81"/>
    </location>
</feature>
<dbReference type="EMBL" id="CP001848">
    <property type="protein sequence ID" value="ADB15512.1"/>
    <property type="molecule type" value="Genomic_DNA"/>
</dbReference>
<dbReference type="STRING" id="530564.Psta_0827"/>
<keyword evidence="1" id="KW-1133">Transmembrane helix</keyword>
<organism evidence="2 3">
    <name type="scientific">Pirellula staleyi (strain ATCC 27377 / DSM 6068 / ICPB 4128)</name>
    <name type="common">Pirella staleyi</name>
    <dbReference type="NCBI Taxonomy" id="530564"/>
    <lineage>
        <taxon>Bacteria</taxon>
        <taxon>Pseudomonadati</taxon>
        <taxon>Planctomycetota</taxon>
        <taxon>Planctomycetia</taxon>
        <taxon>Pirellulales</taxon>
        <taxon>Pirellulaceae</taxon>
        <taxon>Pirellula</taxon>
    </lineage>
</organism>
<keyword evidence="1" id="KW-0812">Transmembrane</keyword>
<evidence type="ECO:0000313" key="2">
    <source>
        <dbReference type="EMBL" id="ADB15512.1"/>
    </source>
</evidence>
<dbReference type="eggNOG" id="COG3861">
    <property type="taxonomic scope" value="Bacteria"/>
</dbReference>
<protein>
    <recommendedName>
        <fullName evidence="4">DUF3341 domain-containing protein</fullName>
    </recommendedName>
</protein>
<dbReference type="HOGENOM" id="CLU_083853_2_1_0"/>
<evidence type="ECO:0000256" key="1">
    <source>
        <dbReference type="SAM" id="Phobius"/>
    </source>
</evidence>
<dbReference type="PANTHER" id="PTHR36109">
    <property type="entry name" value="MEMBRANE PROTEIN-RELATED"/>
    <property type="match status" value="1"/>
</dbReference>